<dbReference type="STRING" id="4155.A0A022RZ81"/>
<organism evidence="3 4">
    <name type="scientific">Erythranthe guttata</name>
    <name type="common">Yellow monkey flower</name>
    <name type="synonym">Mimulus guttatus</name>
    <dbReference type="NCBI Taxonomy" id="4155"/>
    <lineage>
        <taxon>Eukaryota</taxon>
        <taxon>Viridiplantae</taxon>
        <taxon>Streptophyta</taxon>
        <taxon>Embryophyta</taxon>
        <taxon>Tracheophyta</taxon>
        <taxon>Spermatophyta</taxon>
        <taxon>Magnoliopsida</taxon>
        <taxon>eudicotyledons</taxon>
        <taxon>Gunneridae</taxon>
        <taxon>Pentapetalae</taxon>
        <taxon>asterids</taxon>
        <taxon>lamiids</taxon>
        <taxon>Lamiales</taxon>
        <taxon>Phrymaceae</taxon>
        <taxon>Erythranthe</taxon>
    </lineage>
</organism>
<dbReference type="InterPro" id="IPR036322">
    <property type="entry name" value="WD40_repeat_dom_sf"/>
</dbReference>
<dbReference type="InterPro" id="IPR015943">
    <property type="entry name" value="WD40/YVTN_repeat-like_dom_sf"/>
</dbReference>
<dbReference type="GO" id="GO:0000127">
    <property type="term" value="C:transcription factor TFIIIC complex"/>
    <property type="evidence" value="ECO:0000318"/>
    <property type="project" value="GO_Central"/>
</dbReference>
<dbReference type="GO" id="GO:0006384">
    <property type="term" value="P:transcription initiation at RNA polymerase III promoter"/>
    <property type="evidence" value="ECO:0007669"/>
    <property type="project" value="InterPro"/>
</dbReference>
<dbReference type="Pfam" id="PF12657">
    <property type="entry name" value="TFIIIC_delta"/>
    <property type="match status" value="1"/>
</dbReference>
<gene>
    <name evidence="3" type="ORF">MIMGU_mgv1a001289mg</name>
</gene>
<dbReference type="Proteomes" id="UP000030748">
    <property type="component" value="Unassembled WGS sequence"/>
</dbReference>
<dbReference type="PANTHER" id="PTHR15496">
    <property type="entry name" value="GENERAL TRANSCRIPTION FACTOR 3C POLYPEPTIDE 4 FAMILY"/>
    <property type="match status" value="1"/>
</dbReference>
<feature type="domain" description="Transcription factor IIIC 90kDa subunit N-terminal" evidence="2">
    <location>
        <begin position="81"/>
        <end position="429"/>
    </location>
</feature>
<dbReference type="PROSITE" id="PS50082">
    <property type="entry name" value="WD_REPEATS_2"/>
    <property type="match status" value="2"/>
</dbReference>
<dbReference type="PANTHER" id="PTHR15496:SF2">
    <property type="entry name" value="GENERAL TRANSCRIPTION FACTOR 3C POLYPEPTIDE 4"/>
    <property type="match status" value="1"/>
</dbReference>
<dbReference type="AlphaFoldDB" id="A0A022RZ81"/>
<dbReference type="SUPFAM" id="SSF50978">
    <property type="entry name" value="WD40 repeat-like"/>
    <property type="match status" value="1"/>
</dbReference>
<keyword evidence="4" id="KW-1185">Reference proteome</keyword>
<evidence type="ECO:0000256" key="1">
    <source>
        <dbReference type="PROSITE-ProRule" id="PRU00221"/>
    </source>
</evidence>
<dbReference type="InterPro" id="IPR024761">
    <property type="entry name" value="TFIIIC_delta_N"/>
</dbReference>
<reference evidence="3 4" key="1">
    <citation type="journal article" date="2013" name="Proc. Natl. Acad. Sci. U.S.A.">
        <title>Fine-scale variation in meiotic recombination in Mimulus inferred from population shotgun sequencing.</title>
        <authorList>
            <person name="Hellsten U."/>
            <person name="Wright K.M."/>
            <person name="Jenkins J."/>
            <person name="Shu S."/>
            <person name="Yuan Y."/>
            <person name="Wessler S.R."/>
            <person name="Schmutz J."/>
            <person name="Willis J.H."/>
            <person name="Rokhsar D.S."/>
        </authorList>
    </citation>
    <scope>NUCLEOTIDE SEQUENCE [LARGE SCALE GENOMIC DNA]</scope>
    <source>
        <strain evidence="4">cv. DUN x IM62</strain>
    </source>
</reference>
<protein>
    <recommendedName>
        <fullName evidence="2">Transcription factor IIIC 90kDa subunit N-terminal domain-containing protein</fullName>
    </recommendedName>
</protein>
<dbReference type="SMART" id="SM00320">
    <property type="entry name" value="WD40"/>
    <property type="match status" value="3"/>
</dbReference>
<feature type="repeat" description="WD" evidence="1">
    <location>
        <begin position="392"/>
        <end position="423"/>
    </location>
</feature>
<sequence>MSSRLQSAVLGSSLVYPNAVVWSEENLVAVACGTSVIVMNPGNPGVRGIITIPSTKTFPIGVIDCEDLLNGCLLPCQLSRDARPSVRSISWSPVGLANNAGCLLAVCTTGGNVKLYRLPSCEFSVEWIEVLDISEMLYNYFKSTSFEEYQIVSSENLDVAAKDPDDLGGTNMSQIVRVSSGKGKPQKKASEDCNLPLVTIQQYASRSEMLMSLTVAWSPILGTLGNGVALPHNSSNCCSILAVGGKCGRISLWRIHAPDSYSTDNIRYSSKVSLVGLLKAHETWITAISWALYEPNISKPQFVLATGSSDGRVKIWLENGEKLLNSSEVIYDSFSLLKEVMTVDSATISVLSLTVPSHSPGKLLLAIGKGSGSFEVWMLEMATRKFEKNGCYDAHDRIVTGLAWAFDGRCLYSCSQDNSMKSWIFVGNSLSEVPMPSTSPGLKYSPDAPYVFDSCFGLAVSPGNLAIAMARKFDADLLHPMYQARTHKAAVEFLWIGGQQLGISSTSPDINSEYFPGFPEKELFCWETNILWSLNQYENLNRLLNIWDIVAALLAFKQSAPEYVGHVLLKWLKSYLRSQFDISITLLSDIFEFLPKLSSRQLHLINIISRHVMLKDYKAAIMSSKEPDLEGLSGAEEEQVTLWTELFLGSENELLERLVGISFSAILGLLSNSSMDVLKNGSWSPDGFLQMAQWVSHNRENVKGHSEFLAAEVRKVEKRRLQDILGYEVNEQCNFCSAAVPFESKEDAMCSGMNYGNGVSQRHKLERCAVTMRVLPTKPSWYCMCCLRRARKLAPSILFTMPKYPSDFKSYLKSSPYKDSSTPCCPFCGILLQRSQPEHSLSPLPV</sequence>
<dbReference type="InterPro" id="IPR001680">
    <property type="entry name" value="WD40_rpt"/>
</dbReference>
<evidence type="ECO:0000259" key="2">
    <source>
        <dbReference type="Pfam" id="PF12657"/>
    </source>
</evidence>
<dbReference type="EMBL" id="KI630190">
    <property type="protein sequence ID" value="EYU45311.1"/>
    <property type="molecule type" value="Genomic_DNA"/>
</dbReference>
<keyword evidence="1" id="KW-0853">WD repeat</keyword>
<proteinExistence type="predicted"/>
<name>A0A022RZ81_ERYGU</name>
<dbReference type="GO" id="GO:0004402">
    <property type="term" value="F:histone acetyltransferase activity"/>
    <property type="evidence" value="ECO:0007669"/>
    <property type="project" value="InterPro"/>
</dbReference>
<dbReference type="InterPro" id="IPR044230">
    <property type="entry name" value="GTF3C4"/>
</dbReference>
<dbReference type="eggNOG" id="ENOG502R0R4">
    <property type="taxonomic scope" value="Eukaryota"/>
</dbReference>
<evidence type="ECO:0000313" key="4">
    <source>
        <dbReference type="Proteomes" id="UP000030748"/>
    </source>
</evidence>
<feature type="repeat" description="WD" evidence="1">
    <location>
        <begin position="278"/>
        <end position="316"/>
    </location>
</feature>
<evidence type="ECO:0000313" key="3">
    <source>
        <dbReference type="EMBL" id="EYU45311.1"/>
    </source>
</evidence>
<accession>A0A022RZ81</accession>
<dbReference type="Gene3D" id="2.130.10.10">
    <property type="entry name" value="YVTN repeat-like/Quinoprotein amine dehydrogenase"/>
    <property type="match status" value="2"/>
</dbReference>